<evidence type="ECO:0000313" key="2">
    <source>
        <dbReference type="EMBL" id="KAJ7378959.1"/>
    </source>
</evidence>
<dbReference type="InterPro" id="IPR031569">
    <property type="entry name" value="ApeC"/>
</dbReference>
<evidence type="ECO:0000259" key="1">
    <source>
        <dbReference type="Pfam" id="PF16977"/>
    </source>
</evidence>
<gene>
    <name evidence="2" type="ORF">OS493_019658</name>
</gene>
<name>A0A9X0CZ99_9CNID</name>
<dbReference type="Pfam" id="PF16977">
    <property type="entry name" value="ApeC"/>
    <property type="match status" value="1"/>
</dbReference>
<feature type="domain" description="Apextrin C-terminal" evidence="1">
    <location>
        <begin position="124"/>
        <end position="214"/>
    </location>
</feature>
<proteinExistence type="predicted"/>
<comment type="caution">
    <text evidence="2">The sequence shown here is derived from an EMBL/GenBank/DDBJ whole genome shotgun (WGS) entry which is preliminary data.</text>
</comment>
<protein>
    <recommendedName>
        <fullName evidence="1">Apextrin C-terminal domain-containing protein</fullName>
    </recommendedName>
</protein>
<dbReference type="PANTHER" id="PTHR19324">
    <property type="entry name" value="PERFORIN-LIKE PROTEIN 1"/>
    <property type="match status" value="1"/>
</dbReference>
<dbReference type="AlphaFoldDB" id="A0A9X0CZ99"/>
<reference evidence="2" key="1">
    <citation type="submission" date="2023-01" db="EMBL/GenBank/DDBJ databases">
        <title>Genome assembly of the deep-sea coral Lophelia pertusa.</title>
        <authorList>
            <person name="Herrera S."/>
            <person name="Cordes E."/>
        </authorList>
    </citation>
    <scope>NUCLEOTIDE SEQUENCE</scope>
    <source>
        <strain evidence="2">USNM1676648</strain>
        <tissue evidence="2">Polyp</tissue>
    </source>
</reference>
<keyword evidence="3" id="KW-1185">Reference proteome</keyword>
<dbReference type="Proteomes" id="UP001163046">
    <property type="component" value="Unassembled WGS sequence"/>
</dbReference>
<dbReference type="PANTHER" id="PTHR19324:SF33">
    <property type="entry name" value="MUCIN-5AC"/>
    <property type="match status" value="1"/>
</dbReference>
<evidence type="ECO:0000313" key="3">
    <source>
        <dbReference type="Proteomes" id="UP001163046"/>
    </source>
</evidence>
<organism evidence="2 3">
    <name type="scientific">Desmophyllum pertusum</name>
    <dbReference type="NCBI Taxonomy" id="174260"/>
    <lineage>
        <taxon>Eukaryota</taxon>
        <taxon>Metazoa</taxon>
        <taxon>Cnidaria</taxon>
        <taxon>Anthozoa</taxon>
        <taxon>Hexacorallia</taxon>
        <taxon>Scleractinia</taxon>
        <taxon>Caryophylliina</taxon>
        <taxon>Caryophylliidae</taxon>
        <taxon>Desmophyllum</taxon>
    </lineage>
</organism>
<accession>A0A9X0CZ99</accession>
<sequence>MNNIENSVSVSGGYMGFKASLKVDMKKFRESMSESTKFGEQKVVFNSGGPDMPEPIGLKLVPIYKAFDVNFYTVLNQQNSAQCVHSQSLIGTRKNHVKKALKEYPRLKKAMVPVDPEVRIPLTWPVGTYGLPMPKSGCPKGITFPWHVGTRFHDTEDNFAENDWSTPYDLAGKFTKTIWSKSFCMKTQVGDSGISWPKGQYCILKKGTCPGKVSALSLFHPH</sequence>
<dbReference type="OrthoDB" id="5954510at2759"/>
<dbReference type="EMBL" id="MU826361">
    <property type="protein sequence ID" value="KAJ7378959.1"/>
    <property type="molecule type" value="Genomic_DNA"/>
</dbReference>